<name>A0A139H540_9PEZI</name>
<sequence length="302" mass="33602">MESLLSLSFDNISSRDGLKIRKGLRQIEGLLAQICLSKASASSRSPHKRKSSALELDRKQNVTKQLGELRQDPAFREFFRLQEGFQWNVASRLIQTLETLMGMGNPSETDLLILQALDLLQGILMLHPPSKCLFSRESHMNLLLDLLDSMNPPKIQSQTLLVLVAALLDMPRNTRTFESIDGLLTVTSLFKSRSTTKEVKMRSLEFLYFYLMPEAAISQALMSASAPNTAVLQRGADIKSFTALACHARTHSGDAMDIDDDEDADIRSTEDKQMMLGQYLSNVEELVQDLHESGPFGGVGPV</sequence>
<gene>
    <name evidence="1" type="ORF">AC578_9765</name>
</gene>
<dbReference type="STRING" id="321146.A0A139H540"/>
<proteinExistence type="predicted"/>
<dbReference type="PANTHER" id="PTHR34065">
    <property type="entry name" value="CELL DIVISION CONTROL PROTEIN 14"/>
    <property type="match status" value="1"/>
</dbReference>
<dbReference type="OrthoDB" id="5357220at2759"/>
<dbReference type="Proteomes" id="UP000070133">
    <property type="component" value="Unassembled WGS sequence"/>
</dbReference>
<evidence type="ECO:0008006" key="3">
    <source>
        <dbReference type="Google" id="ProtNLM"/>
    </source>
</evidence>
<dbReference type="AlphaFoldDB" id="A0A139H540"/>
<dbReference type="PANTHER" id="PTHR34065:SF1">
    <property type="entry name" value="CELL DIVISION CONTROL PROTEIN 14"/>
    <property type="match status" value="1"/>
</dbReference>
<organism evidence="1 2">
    <name type="scientific">Pseudocercospora eumusae</name>
    <dbReference type="NCBI Taxonomy" id="321146"/>
    <lineage>
        <taxon>Eukaryota</taxon>
        <taxon>Fungi</taxon>
        <taxon>Dikarya</taxon>
        <taxon>Ascomycota</taxon>
        <taxon>Pezizomycotina</taxon>
        <taxon>Dothideomycetes</taxon>
        <taxon>Dothideomycetidae</taxon>
        <taxon>Mycosphaerellales</taxon>
        <taxon>Mycosphaerellaceae</taxon>
        <taxon>Pseudocercospora</taxon>
    </lineage>
</organism>
<comment type="caution">
    <text evidence="1">The sequence shown here is derived from an EMBL/GenBank/DDBJ whole genome shotgun (WGS) entry which is preliminary data.</text>
</comment>
<dbReference type="InterPro" id="IPR016024">
    <property type="entry name" value="ARM-type_fold"/>
</dbReference>
<protein>
    <recommendedName>
        <fullName evidence="3">Cell division control protein 14</fullName>
    </recommendedName>
</protein>
<dbReference type="EMBL" id="LFZN01000139">
    <property type="protein sequence ID" value="KXS97567.1"/>
    <property type="molecule type" value="Genomic_DNA"/>
</dbReference>
<accession>A0A139H540</accession>
<dbReference type="SUPFAM" id="SSF48371">
    <property type="entry name" value="ARM repeat"/>
    <property type="match status" value="1"/>
</dbReference>
<dbReference type="InterPro" id="IPR012535">
    <property type="entry name" value="Cell_div_Cdc14"/>
</dbReference>
<dbReference type="Pfam" id="PF08045">
    <property type="entry name" value="CDC14"/>
    <property type="match status" value="1"/>
</dbReference>
<keyword evidence="2" id="KW-1185">Reference proteome</keyword>
<evidence type="ECO:0000313" key="1">
    <source>
        <dbReference type="EMBL" id="KXS97567.1"/>
    </source>
</evidence>
<reference evidence="1 2" key="1">
    <citation type="submission" date="2015-07" db="EMBL/GenBank/DDBJ databases">
        <title>Comparative genomics of the Sigatoka disease complex on banana suggests a link between parallel evolutionary changes in Pseudocercospora fijiensis and Pseudocercospora eumusae and increased virulence on the banana host.</title>
        <authorList>
            <person name="Chang T.-C."/>
            <person name="Salvucci A."/>
            <person name="Crous P.W."/>
            <person name="Stergiopoulos I."/>
        </authorList>
    </citation>
    <scope>NUCLEOTIDE SEQUENCE [LARGE SCALE GENOMIC DNA]</scope>
    <source>
        <strain evidence="1 2">CBS 114824</strain>
    </source>
</reference>
<evidence type="ECO:0000313" key="2">
    <source>
        <dbReference type="Proteomes" id="UP000070133"/>
    </source>
</evidence>